<dbReference type="InterPro" id="IPR000086">
    <property type="entry name" value="NUDIX_hydrolase_dom"/>
</dbReference>
<reference evidence="3" key="1">
    <citation type="submission" date="2016-10" db="EMBL/GenBank/DDBJ databases">
        <authorList>
            <person name="Varghese N."/>
            <person name="Submissions S."/>
        </authorList>
    </citation>
    <scope>NUCLEOTIDE SEQUENCE [LARGE SCALE GENOMIC DNA]</scope>
    <source>
        <strain evidence="3">CGMCC 1.11014</strain>
    </source>
</reference>
<dbReference type="Pfam" id="PF00293">
    <property type="entry name" value="NUDIX"/>
    <property type="match status" value="1"/>
</dbReference>
<sequence length="152" mass="16171">MHAHGEQHGTAPDTVREVVAAVLTHGGRIGLFRRSARVSGDTGRWHCITGHLPAGADPHRHALIEIAEETGMEGAGGPLLTGRAVLELEGGDGVHWRVHAFHFSCAHDTVRLNWEHDACCWLAPDDLGGLATVSWLERVLAAVLPAPVGQGP</sequence>
<gene>
    <name evidence="2" type="ORF">SAMN05216552_102135</name>
</gene>
<dbReference type="InterPro" id="IPR015797">
    <property type="entry name" value="NUDIX_hydrolase-like_dom_sf"/>
</dbReference>
<organism evidence="2 3">
    <name type="scientific">Pseudoduganella namucuonensis</name>
    <dbReference type="NCBI Taxonomy" id="1035707"/>
    <lineage>
        <taxon>Bacteria</taxon>
        <taxon>Pseudomonadati</taxon>
        <taxon>Pseudomonadota</taxon>
        <taxon>Betaproteobacteria</taxon>
        <taxon>Burkholderiales</taxon>
        <taxon>Oxalobacteraceae</taxon>
        <taxon>Telluria group</taxon>
        <taxon>Pseudoduganella</taxon>
    </lineage>
</organism>
<feature type="domain" description="Nudix hydrolase" evidence="1">
    <location>
        <begin position="14"/>
        <end position="144"/>
    </location>
</feature>
<dbReference type="STRING" id="1035707.SAMN05216552_102135"/>
<protein>
    <submittedName>
        <fullName evidence="2">NUDIX domain-containing protein</fullName>
    </submittedName>
</protein>
<dbReference type="RefSeq" id="WP_177307390.1">
    <property type="nucleotide sequence ID" value="NZ_FPBO01000021.1"/>
</dbReference>
<evidence type="ECO:0000313" key="3">
    <source>
        <dbReference type="Proteomes" id="UP000199391"/>
    </source>
</evidence>
<dbReference type="SUPFAM" id="SSF55811">
    <property type="entry name" value="Nudix"/>
    <property type="match status" value="1"/>
</dbReference>
<dbReference type="EMBL" id="FPBO01000021">
    <property type="protein sequence ID" value="SFV02621.1"/>
    <property type="molecule type" value="Genomic_DNA"/>
</dbReference>
<keyword evidence="3" id="KW-1185">Reference proteome</keyword>
<dbReference type="Proteomes" id="UP000199391">
    <property type="component" value="Unassembled WGS sequence"/>
</dbReference>
<dbReference type="PROSITE" id="PS51462">
    <property type="entry name" value="NUDIX"/>
    <property type="match status" value="1"/>
</dbReference>
<evidence type="ECO:0000259" key="1">
    <source>
        <dbReference type="PROSITE" id="PS51462"/>
    </source>
</evidence>
<dbReference type="Gene3D" id="3.90.79.10">
    <property type="entry name" value="Nucleoside Triphosphate Pyrophosphohydrolase"/>
    <property type="match status" value="1"/>
</dbReference>
<dbReference type="AlphaFoldDB" id="A0A1I7KYU8"/>
<evidence type="ECO:0000313" key="2">
    <source>
        <dbReference type="EMBL" id="SFV02621.1"/>
    </source>
</evidence>
<name>A0A1I7KYU8_9BURK</name>
<accession>A0A1I7KYU8</accession>
<proteinExistence type="predicted"/>
<dbReference type="GO" id="GO:0003824">
    <property type="term" value="F:catalytic activity"/>
    <property type="evidence" value="ECO:0007669"/>
    <property type="project" value="UniProtKB-ARBA"/>
</dbReference>